<keyword evidence="4" id="KW-1003">Cell membrane</keyword>
<dbReference type="EMBL" id="CP000463">
    <property type="protein sequence ID" value="ABJ05489.1"/>
    <property type="molecule type" value="Genomic_DNA"/>
</dbReference>
<comment type="similarity">
    <text evidence="3 10">Belongs to the FliL family.</text>
</comment>
<evidence type="ECO:0000256" key="10">
    <source>
        <dbReference type="RuleBase" id="RU364125"/>
    </source>
</evidence>
<evidence type="ECO:0000256" key="1">
    <source>
        <dbReference type="ARBA" id="ARBA00002254"/>
    </source>
</evidence>
<name>Q07RE5_RHOP5</name>
<dbReference type="PANTHER" id="PTHR35091:SF2">
    <property type="entry name" value="FLAGELLAR PROTEIN FLIL"/>
    <property type="match status" value="1"/>
</dbReference>
<keyword evidence="10" id="KW-0997">Cell inner membrane</keyword>
<evidence type="ECO:0000256" key="3">
    <source>
        <dbReference type="ARBA" id="ARBA00008281"/>
    </source>
</evidence>
<keyword evidence="5 10" id="KW-0145">Chemotaxis</keyword>
<dbReference type="Pfam" id="PF03748">
    <property type="entry name" value="FliL"/>
    <property type="match status" value="1"/>
</dbReference>
<dbReference type="KEGG" id="rpe:RPE_1539"/>
<dbReference type="GO" id="GO:0009425">
    <property type="term" value="C:bacterial-type flagellum basal body"/>
    <property type="evidence" value="ECO:0007669"/>
    <property type="project" value="InterPro"/>
</dbReference>
<evidence type="ECO:0000256" key="9">
    <source>
        <dbReference type="ARBA" id="ARBA00023136"/>
    </source>
</evidence>
<evidence type="ECO:0000256" key="2">
    <source>
        <dbReference type="ARBA" id="ARBA00004162"/>
    </source>
</evidence>
<dbReference type="HOGENOM" id="CLU_099018_2_1_5"/>
<keyword evidence="11" id="KW-0282">Flagellum</keyword>
<keyword evidence="11" id="KW-0966">Cell projection</keyword>
<keyword evidence="11" id="KW-0969">Cilium</keyword>
<dbReference type="GO" id="GO:0005886">
    <property type="term" value="C:plasma membrane"/>
    <property type="evidence" value="ECO:0007669"/>
    <property type="project" value="UniProtKB-SubCell"/>
</dbReference>
<feature type="transmembrane region" description="Helical" evidence="10">
    <location>
        <begin position="25"/>
        <end position="46"/>
    </location>
</feature>
<sequence>MADTEVDEAKGEDGAATAPKGKLKLIIIAGAAAVLLLVGGGVWFVFFRAPAEHHEPVAVVVPKPVFIDVPDMTINLAGQPGERIQYLRVKAVLEVKDDKMVEQIKPAMPRVTDTFQTYLRELRSSDISGSAGLFRLKEEMLRRVNLTVAPGQVTTVLFKEIVIQ</sequence>
<reference evidence="11" key="1">
    <citation type="submission" date="2006-09" db="EMBL/GenBank/DDBJ databases">
        <title>Complete sequence of Rhodopseudomonas palustris BisA53.</title>
        <authorList>
            <consortium name="US DOE Joint Genome Institute"/>
            <person name="Copeland A."/>
            <person name="Lucas S."/>
            <person name="Lapidus A."/>
            <person name="Barry K."/>
            <person name="Detter J.C."/>
            <person name="Glavina del Rio T."/>
            <person name="Hammon N."/>
            <person name="Israni S."/>
            <person name="Dalin E."/>
            <person name="Tice H."/>
            <person name="Pitluck S."/>
            <person name="Chain P."/>
            <person name="Malfatti S."/>
            <person name="Shin M."/>
            <person name="Vergez L."/>
            <person name="Schmutz J."/>
            <person name="Larimer F."/>
            <person name="Land M."/>
            <person name="Hauser L."/>
            <person name="Pelletier D.A."/>
            <person name="Kyrpides N."/>
            <person name="Kim E."/>
            <person name="Harwood C.S."/>
            <person name="Oda Y."/>
            <person name="Richardson P."/>
        </authorList>
    </citation>
    <scope>NUCLEOTIDE SEQUENCE [LARGE SCALE GENOMIC DNA]</scope>
    <source>
        <strain evidence="11">BisA53</strain>
    </source>
</reference>
<dbReference type="InterPro" id="IPR005503">
    <property type="entry name" value="FliL"/>
</dbReference>
<dbReference type="GO" id="GO:0006935">
    <property type="term" value="P:chemotaxis"/>
    <property type="evidence" value="ECO:0007669"/>
    <property type="project" value="UniProtKB-KW"/>
</dbReference>
<proteinExistence type="inferred from homology"/>
<dbReference type="AlphaFoldDB" id="Q07RE5"/>
<accession>Q07RE5</accession>
<keyword evidence="9 10" id="KW-0472">Membrane</keyword>
<gene>
    <name evidence="11" type="ordered locus">RPE_1539</name>
</gene>
<evidence type="ECO:0000256" key="4">
    <source>
        <dbReference type="ARBA" id="ARBA00022475"/>
    </source>
</evidence>
<dbReference type="NCBIfam" id="NF009420">
    <property type="entry name" value="PRK12785.1"/>
    <property type="match status" value="1"/>
</dbReference>
<evidence type="ECO:0000256" key="7">
    <source>
        <dbReference type="ARBA" id="ARBA00022779"/>
    </source>
</evidence>
<evidence type="ECO:0000256" key="6">
    <source>
        <dbReference type="ARBA" id="ARBA00022692"/>
    </source>
</evidence>
<evidence type="ECO:0000313" key="11">
    <source>
        <dbReference type="EMBL" id="ABJ05489.1"/>
    </source>
</evidence>
<protein>
    <recommendedName>
        <fullName evidence="10">Flagellar protein FliL</fullName>
    </recommendedName>
</protein>
<keyword evidence="7 10" id="KW-0283">Flagellar rotation</keyword>
<organism evidence="11">
    <name type="scientific">Rhodopseudomonas palustris (strain BisA53)</name>
    <dbReference type="NCBI Taxonomy" id="316055"/>
    <lineage>
        <taxon>Bacteria</taxon>
        <taxon>Pseudomonadati</taxon>
        <taxon>Pseudomonadota</taxon>
        <taxon>Alphaproteobacteria</taxon>
        <taxon>Hyphomicrobiales</taxon>
        <taxon>Nitrobacteraceae</taxon>
        <taxon>Rhodopseudomonas</taxon>
    </lineage>
</organism>
<dbReference type="GO" id="GO:0071978">
    <property type="term" value="P:bacterial-type flagellum-dependent swarming motility"/>
    <property type="evidence" value="ECO:0007669"/>
    <property type="project" value="TreeGrafter"/>
</dbReference>
<dbReference type="eggNOG" id="COG1580">
    <property type="taxonomic scope" value="Bacteria"/>
</dbReference>
<comment type="function">
    <text evidence="1 10">Controls the rotational direction of flagella during chemotaxis.</text>
</comment>
<dbReference type="OrthoDB" id="7304620at2"/>
<keyword evidence="8 10" id="KW-1133">Transmembrane helix</keyword>
<dbReference type="PANTHER" id="PTHR35091">
    <property type="entry name" value="FLAGELLAR PROTEIN FLIL"/>
    <property type="match status" value="1"/>
</dbReference>
<keyword evidence="6 10" id="KW-0812">Transmembrane</keyword>
<evidence type="ECO:0000256" key="5">
    <source>
        <dbReference type="ARBA" id="ARBA00022500"/>
    </source>
</evidence>
<comment type="subcellular location">
    <subcellularLocation>
        <location evidence="10">Cell inner membrane</location>
    </subcellularLocation>
    <subcellularLocation>
        <location evidence="2">Cell membrane</location>
        <topology evidence="2">Single-pass membrane protein</topology>
    </subcellularLocation>
</comment>
<evidence type="ECO:0000256" key="8">
    <source>
        <dbReference type="ARBA" id="ARBA00022989"/>
    </source>
</evidence>
<dbReference type="STRING" id="316055.RPE_1539"/>